<comment type="caution">
    <text evidence="1">The sequence shown here is derived from an EMBL/GenBank/DDBJ whole genome shotgun (WGS) entry which is preliminary data.</text>
</comment>
<proteinExistence type="predicted"/>
<gene>
    <name evidence="1" type="ORF">RPERSI_LOCUS14527</name>
</gene>
<dbReference type="EMBL" id="CAJVQC010033619">
    <property type="protein sequence ID" value="CAG8754414.1"/>
    <property type="molecule type" value="Genomic_DNA"/>
</dbReference>
<sequence length="72" mass="8183">STNRCLDNNDNTILSEIVESPIESENDNNEKKNNQNDQNTNCEVESKNLDNSKDVISDSIQKLFAYIFVNDS</sequence>
<protein>
    <submittedName>
        <fullName evidence="1">26448_t:CDS:1</fullName>
    </submittedName>
</protein>
<accession>A0ACA9QIK4</accession>
<evidence type="ECO:0000313" key="2">
    <source>
        <dbReference type="Proteomes" id="UP000789920"/>
    </source>
</evidence>
<organism evidence="1 2">
    <name type="scientific">Racocetra persica</name>
    <dbReference type="NCBI Taxonomy" id="160502"/>
    <lineage>
        <taxon>Eukaryota</taxon>
        <taxon>Fungi</taxon>
        <taxon>Fungi incertae sedis</taxon>
        <taxon>Mucoromycota</taxon>
        <taxon>Glomeromycotina</taxon>
        <taxon>Glomeromycetes</taxon>
        <taxon>Diversisporales</taxon>
        <taxon>Gigasporaceae</taxon>
        <taxon>Racocetra</taxon>
    </lineage>
</organism>
<evidence type="ECO:0000313" key="1">
    <source>
        <dbReference type="EMBL" id="CAG8754414.1"/>
    </source>
</evidence>
<keyword evidence="2" id="KW-1185">Reference proteome</keyword>
<name>A0ACA9QIK4_9GLOM</name>
<dbReference type="Proteomes" id="UP000789920">
    <property type="component" value="Unassembled WGS sequence"/>
</dbReference>
<feature type="non-terminal residue" evidence="1">
    <location>
        <position position="1"/>
    </location>
</feature>
<reference evidence="1" key="1">
    <citation type="submission" date="2021-06" db="EMBL/GenBank/DDBJ databases">
        <authorList>
            <person name="Kallberg Y."/>
            <person name="Tangrot J."/>
            <person name="Rosling A."/>
        </authorList>
    </citation>
    <scope>NUCLEOTIDE SEQUENCE</scope>
    <source>
        <strain evidence="1">MA461A</strain>
    </source>
</reference>